<sequence>MFAYNGIINPEIFKKKSLHSTGRMPDLNIFSHKNVLCYSFIFIKPWTHFIPPPPQKKEDIMLINATLGVYMSIFSSILQHSHDHTGTSTLLGQVPVSDRSTVKSWVEKLQEKTKVLRRDLVEVNNNQEDMLRELTKIKVDDPIDQRRALAEFQTVYRAASLLGSSHPR</sequence>
<evidence type="ECO:0000313" key="2">
    <source>
        <dbReference type="Proteomes" id="UP000261360"/>
    </source>
</evidence>
<dbReference type="Proteomes" id="UP000261360">
    <property type="component" value="Unplaced"/>
</dbReference>
<dbReference type="InterPro" id="IPR009079">
    <property type="entry name" value="4_helix_cytokine-like_core"/>
</dbReference>
<organism evidence="1 2">
    <name type="scientific">Seriola lalandi dorsalis</name>
    <dbReference type="NCBI Taxonomy" id="1841481"/>
    <lineage>
        <taxon>Eukaryota</taxon>
        <taxon>Metazoa</taxon>
        <taxon>Chordata</taxon>
        <taxon>Craniata</taxon>
        <taxon>Vertebrata</taxon>
        <taxon>Euteleostomi</taxon>
        <taxon>Actinopterygii</taxon>
        <taxon>Neopterygii</taxon>
        <taxon>Teleostei</taxon>
        <taxon>Neoteleostei</taxon>
        <taxon>Acanthomorphata</taxon>
        <taxon>Carangaria</taxon>
        <taxon>Carangiformes</taxon>
        <taxon>Carangidae</taxon>
        <taxon>Seriola</taxon>
    </lineage>
</organism>
<protein>
    <submittedName>
        <fullName evidence="1">Uncharacterized protein</fullName>
    </submittedName>
</protein>
<proteinExistence type="predicted"/>
<dbReference type="AlphaFoldDB" id="A0A3B4XY70"/>
<accession>A0A3B4XY70</accession>
<dbReference type="Gene3D" id="1.20.1250.10">
    <property type="match status" value="1"/>
</dbReference>
<evidence type="ECO:0000313" key="1">
    <source>
        <dbReference type="Ensembl" id="ENSSLDP00000021852.1"/>
    </source>
</evidence>
<reference evidence="1" key="2">
    <citation type="submission" date="2025-09" db="UniProtKB">
        <authorList>
            <consortium name="Ensembl"/>
        </authorList>
    </citation>
    <scope>IDENTIFICATION</scope>
</reference>
<dbReference type="GeneTree" id="ENSGT00940000176985"/>
<dbReference type="Ensembl" id="ENSSLDT00000022566.1">
    <property type="protein sequence ID" value="ENSSLDP00000021852.1"/>
    <property type="gene ID" value="ENSSLDG00000017065.1"/>
</dbReference>
<reference evidence="1" key="1">
    <citation type="submission" date="2025-08" db="UniProtKB">
        <authorList>
            <consortium name="Ensembl"/>
        </authorList>
    </citation>
    <scope>IDENTIFICATION</scope>
</reference>
<name>A0A3B4XY70_SERLL</name>
<keyword evidence="2" id="KW-1185">Reference proteome</keyword>
<dbReference type="SUPFAM" id="SSF47266">
    <property type="entry name" value="4-helical cytokines"/>
    <property type="match status" value="1"/>
</dbReference>